<gene>
    <name evidence="6" type="ORF">AHTJR_06155</name>
</gene>
<evidence type="ECO:0000256" key="2">
    <source>
        <dbReference type="SAM" id="Coils"/>
    </source>
</evidence>
<proteinExistence type="predicted"/>
<evidence type="ECO:0000259" key="3">
    <source>
        <dbReference type="Pfam" id="PF03527"/>
    </source>
</evidence>
<dbReference type="CDD" id="cd20743">
    <property type="entry name" value="FIX_RhsA-like"/>
    <property type="match status" value="1"/>
</dbReference>
<dbReference type="RefSeq" id="WP_134251950.1">
    <property type="nucleotide sequence ID" value="NZ_CP038009.1"/>
</dbReference>
<dbReference type="Pfam" id="PF20148">
    <property type="entry name" value="DUF6531"/>
    <property type="match status" value="1"/>
</dbReference>
<feature type="domain" description="Teneurin-like YD-shell" evidence="5">
    <location>
        <begin position="712"/>
        <end position="1191"/>
    </location>
</feature>
<evidence type="ECO:0000313" key="6">
    <source>
        <dbReference type="EMBL" id="QBQ15870.1"/>
    </source>
</evidence>
<evidence type="ECO:0000313" key="7">
    <source>
        <dbReference type="Proteomes" id="UP000294395"/>
    </source>
</evidence>
<dbReference type="InterPro" id="IPR006530">
    <property type="entry name" value="YD"/>
</dbReference>
<feature type="coiled-coil region" evidence="2">
    <location>
        <begin position="1430"/>
        <end position="1457"/>
    </location>
</feature>
<sequence length="1691" mass="191223">MATEKIQQAETTKQPTVELAVFNLESVTNVTDLQMIANQIQLYLQVCGNTTLEQVKSNANVPTVANIFALTGSVLDLLLYATTPKTGDADMQRGALLGANLIGLFPEPNNEAHARMALRPMFGVMAECLYPENGKIKEADIKRLGLHLNAMVAGDLEVFLKETQAKLSGLLTQAATLGASILQSMATQTTAINAGVAAPTGASAEKRDPKLKFSNWAVPLIDLIGTPSQANLTPKIEPNIQSRLQQEATQAIKSLSQTLQQQANASQKYTLAWLIQETLKAIKALENKGSASVPMNQTGEYERHTKGDTLEFVSLQADALNAPPCEGADSQSGKSISYSIGAERVQHADFYLPKVGFSFIRQYNSQMNEFDHSMIGARWMMPFSNMIQPTAQGYLFIDSKGRKHQLPASITFETYEVPYEGITVQPLEDGDLILNFGGEWSFQFHQFSTGQPYQLIQQFNENTQEKVVLSYLVFDEIAYLQGVDFQLEHAQHQLKFAFNEQVKIIAVFVDEQVEPLARYQYDTQGNLIEAIDQNGHVRNYEYNHFHQLTRYTDRTGRGQNIRYESTDAQAKAIEEWADDGSYHTKLKWHPRLRQVAVYDAYDVPTYCYFDLNGFTYRTRLADGRESWYSRDSQKRITRQIDFEGRETQQEYNDQDQLIKIVQPNGGVIRFAYDEQGNLVETKDPEGNIWKREYDAKGNISKEINPLGHITQYKYNNDNQLIEVIDAKGGSKKIQYNELGQMTSYTDCSGKSSTWEYDEEGSLTAEQTANNKVVQYLYSTQGRDKGQLQSIVYPDGLKEHFEHDEEGRLLKHIDTKGLVTEYQYNATGLLEQRIDANRHHIAYQWDNQGRIKKLINQNQAEYLFDYNQYGYLVREQAFDGEEKHYSYHDESGRLSEIRQPNILTQFDYYADGQIASKSFTHLNTGKKQTEQFDYNLNNQLSRASNEVSQIDFYRNALGQLVREHQHYKIAGLRPLTAVLRYEYDELGNLVKTIRPDGQEQANLSYGSGHLYAIALNKQDMVSFQRDDLHRETTRLLANGLIQTKHYNDVGLLSSQLIQPEQKTQDYLQYQAHRHYHYDQNYLLNQVEDSRLGKLNYQYDPIGRLITTQSAHKTESFSFDPAGNLIDPVSASGTAQIKNNLVRSYQGKHYHYDAQGNVIEAKQAGKTLKLTWDNQNRLIRSDHNGQVTDYGYDVFGRRLYKKTVDALTLFGWDGDLMIWESRKSEQDSFTKHYLYEPNSFVPLLQAGYKDFIQLIETPDYAEYQSKPYSVYKDPVWRNDTRKNRVDLEQITFYHCDQVGTPQTMTNARGECVWEITQNTWGSTLDIKTVNPDNPFEQSNIRFQGQYYDQETGLHYNRYRYYEPYSARYVSKDPIGLNGGMNTSAYVSDPTQWVDPMGLAGMWTNGKGQFADYKKGSDWYPLDSQARVQQAQSNQVTNQQRLANNRMQEIKNQNNAYNQAAIASQKANEKYQQDMKNVQPIVIDRTSPVTKAVLEGGQRLANAEGPRSVAGARAKCVSGQCKLFEPFDYVNIGLNVGAYSTSAAVNTYNGDIFVSPFNVSTQGASSIINGTAKKAQGALGAMDRVKQAAGKALKATPMGMAGTSVTFGRIQNIEAEDRMSETSKFLAGEAVTLSGTIPRTFATGGVTIPAASLEDPKTIFDKQYAIEGGFSTGKGVDVSRSNSYKVFGFDKEED</sequence>
<dbReference type="InterPro" id="IPR050708">
    <property type="entry name" value="T6SS_VgrG/RHS"/>
</dbReference>
<dbReference type="NCBIfam" id="TIGR01643">
    <property type="entry name" value="YD_repeat_2x"/>
    <property type="match status" value="5"/>
</dbReference>
<dbReference type="InterPro" id="IPR056823">
    <property type="entry name" value="TEN-like_YD-shell"/>
</dbReference>
<evidence type="ECO:0000256" key="1">
    <source>
        <dbReference type="ARBA" id="ARBA00022737"/>
    </source>
</evidence>
<feature type="domain" description="DUF6531" evidence="4">
    <location>
        <begin position="333"/>
        <end position="404"/>
    </location>
</feature>
<feature type="domain" description="RHS protein conserved region" evidence="3">
    <location>
        <begin position="1288"/>
        <end position="1321"/>
    </location>
</feature>
<keyword evidence="1" id="KW-0677">Repeat</keyword>
<name>A0A4P7B632_ACIHA</name>
<dbReference type="InterPro" id="IPR022385">
    <property type="entry name" value="Rhs_assc_core"/>
</dbReference>
<dbReference type="PANTHER" id="PTHR32305">
    <property type="match status" value="1"/>
</dbReference>
<dbReference type="InterPro" id="IPR001826">
    <property type="entry name" value="RHS"/>
</dbReference>
<dbReference type="Pfam" id="PF05593">
    <property type="entry name" value="RHS_repeat"/>
    <property type="match status" value="2"/>
</dbReference>
<dbReference type="Pfam" id="PF25023">
    <property type="entry name" value="TEN_YD-shell"/>
    <property type="match status" value="1"/>
</dbReference>
<dbReference type="Pfam" id="PF03527">
    <property type="entry name" value="RHS"/>
    <property type="match status" value="1"/>
</dbReference>
<reference evidence="6 7" key="1">
    <citation type="submission" date="2019-03" db="EMBL/GenBank/DDBJ databases">
        <title>Complete genome sequence of two outbreak-associated Acinetobacter haemolyticus strains.</title>
        <authorList>
            <person name="Bai L."/>
            <person name="Zhang S.-C."/>
            <person name="Deng Y."/>
            <person name="Song C.-C."/>
            <person name="Kang G.-B."/>
            <person name="Dong Y."/>
            <person name="Wang Y."/>
            <person name="Gao F."/>
            <person name="Huang H."/>
        </authorList>
    </citation>
    <scope>NUCLEOTIDE SEQUENCE [LARGE SCALE GENOMIC DNA]</scope>
    <source>
        <strain evidence="6 7">TJR01</strain>
    </source>
</reference>
<dbReference type="InterPro" id="IPR045351">
    <property type="entry name" value="DUF6531"/>
</dbReference>
<accession>A0A4P7B632</accession>
<evidence type="ECO:0000259" key="5">
    <source>
        <dbReference type="Pfam" id="PF25023"/>
    </source>
</evidence>
<dbReference type="InterPro" id="IPR031325">
    <property type="entry name" value="RHS_repeat"/>
</dbReference>
<protein>
    <submittedName>
        <fullName evidence="6">RHS repeat protein</fullName>
    </submittedName>
</protein>
<evidence type="ECO:0000259" key="4">
    <source>
        <dbReference type="Pfam" id="PF20148"/>
    </source>
</evidence>
<dbReference type="EMBL" id="CP038009">
    <property type="protein sequence ID" value="QBQ15870.1"/>
    <property type="molecule type" value="Genomic_DNA"/>
</dbReference>
<dbReference type="Gene3D" id="2.180.10.10">
    <property type="entry name" value="RHS repeat-associated core"/>
    <property type="match status" value="2"/>
</dbReference>
<keyword evidence="2" id="KW-0175">Coiled coil</keyword>
<dbReference type="NCBIfam" id="TIGR03696">
    <property type="entry name" value="Rhs_assc_core"/>
    <property type="match status" value="1"/>
</dbReference>
<dbReference type="PANTHER" id="PTHR32305:SF15">
    <property type="entry name" value="PROTEIN RHSA-RELATED"/>
    <property type="match status" value="1"/>
</dbReference>
<dbReference type="Proteomes" id="UP000294395">
    <property type="component" value="Chromosome"/>
</dbReference>
<organism evidence="6 7">
    <name type="scientific">Acinetobacter haemolyticus</name>
    <dbReference type="NCBI Taxonomy" id="29430"/>
    <lineage>
        <taxon>Bacteria</taxon>
        <taxon>Pseudomonadati</taxon>
        <taxon>Pseudomonadota</taxon>
        <taxon>Gammaproteobacteria</taxon>
        <taxon>Moraxellales</taxon>
        <taxon>Moraxellaceae</taxon>
        <taxon>Acinetobacter</taxon>
    </lineage>
</organism>